<dbReference type="PROSITE" id="PS51296">
    <property type="entry name" value="RIESKE"/>
    <property type="match status" value="1"/>
</dbReference>
<keyword evidence="2" id="KW-0479">Metal-binding</keyword>
<keyword evidence="5" id="KW-0411">Iron-sulfur</keyword>
<evidence type="ECO:0000259" key="6">
    <source>
        <dbReference type="PROSITE" id="PS51296"/>
    </source>
</evidence>
<dbReference type="PANTHER" id="PTHR43756">
    <property type="entry name" value="CHOLINE MONOOXYGENASE, CHLOROPLASTIC"/>
    <property type="match status" value="1"/>
</dbReference>
<gene>
    <name evidence="7" type="ORF">METZ01_LOCUS216056</name>
</gene>
<evidence type="ECO:0000256" key="1">
    <source>
        <dbReference type="ARBA" id="ARBA00022714"/>
    </source>
</evidence>
<keyword evidence="4" id="KW-0408">Iron</keyword>
<dbReference type="InterPro" id="IPR015881">
    <property type="entry name" value="ARHD_Rieske_2Fe_2S"/>
</dbReference>
<dbReference type="Gene3D" id="3.90.380.10">
    <property type="entry name" value="Naphthalene 1,2-dioxygenase Alpha Subunit, Chain A, domain 1"/>
    <property type="match status" value="1"/>
</dbReference>
<proteinExistence type="predicted"/>
<dbReference type="Gene3D" id="2.102.10.10">
    <property type="entry name" value="Rieske [2Fe-2S] iron-sulphur domain"/>
    <property type="match status" value="1"/>
</dbReference>
<dbReference type="InterPro" id="IPR036922">
    <property type="entry name" value="Rieske_2Fe-2S_sf"/>
</dbReference>
<dbReference type="InterPro" id="IPR001663">
    <property type="entry name" value="Rng_hydr_dOase-A"/>
</dbReference>
<reference evidence="7" key="1">
    <citation type="submission" date="2018-05" db="EMBL/GenBank/DDBJ databases">
        <authorList>
            <person name="Lanie J.A."/>
            <person name="Ng W.-L."/>
            <person name="Kazmierczak K.M."/>
            <person name="Andrzejewski T.M."/>
            <person name="Davidsen T.M."/>
            <person name="Wayne K.J."/>
            <person name="Tettelin H."/>
            <person name="Glass J.I."/>
            <person name="Rusch D."/>
            <person name="Podicherti R."/>
            <person name="Tsui H.-C.T."/>
            <person name="Winkler M.E."/>
        </authorList>
    </citation>
    <scope>NUCLEOTIDE SEQUENCE</scope>
</reference>
<evidence type="ECO:0000313" key="7">
    <source>
        <dbReference type="EMBL" id="SVB63202.1"/>
    </source>
</evidence>
<dbReference type="SUPFAM" id="SSF50022">
    <property type="entry name" value="ISP domain"/>
    <property type="match status" value="1"/>
</dbReference>
<evidence type="ECO:0000256" key="2">
    <source>
        <dbReference type="ARBA" id="ARBA00022723"/>
    </source>
</evidence>
<dbReference type="AlphaFoldDB" id="A0A382FKQ7"/>
<dbReference type="PROSITE" id="PS00570">
    <property type="entry name" value="RING_HYDROXYL_ALPHA"/>
    <property type="match status" value="1"/>
</dbReference>
<dbReference type="GO" id="GO:0016491">
    <property type="term" value="F:oxidoreductase activity"/>
    <property type="evidence" value="ECO:0007669"/>
    <property type="project" value="UniProtKB-KW"/>
</dbReference>
<feature type="non-terminal residue" evidence="7">
    <location>
        <position position="211"/>
    </location>
</feature>
<feature type="domain" description="Rieske" evidence="6">
    <location>
        <begin position="52"/>
        <end position="159"/>
    </location>
</feature>
<accession>A0A382FKQ7</accession>
<dbReference type="GO" id="GO:0005506">
    <property type="term" value="F:iron ion binding"/>
    <property type="evidence" value="ECO:0007669"/>
    <property type="project" value="InterPro"/>
</dbReference>
<dbReference type="EMBL" id="UINC01050348">
    <property type="protein sequence ID" value="SVB63202.1"/>
    <property type="molecule type" value="Genomic_DNA"/>
</dbReference>
<dbReference type="GO" id="GO:0051537">
    <property type="term" value="F:2 iron, 2 sulfur cluster binding"/>
    <property type="evidence" value="ECO:0007669"/>
    <property type="project" value="UniProtKB-KW"/>
</dbReference>
<dbReference type="CDD" id="cd03469">
    <property type="entry name" value="Rieske_RO_Alpha_N"/>
    <property type="match status" value="1"/>
</dbReference>
<dbReference type="PANTHER" id="PTHR43756:SF5">
    <property type="entry name" value="CHOLINE MONOOXYGENASE, CHLOROPLASTIC"/>
    <property type="match status" value="1"/>
</dbReference>
<evidence type="ECO:0000256" key="4">
    <source>
        <dbReference type="ARBA" id="ARBA00023004"/>
    </source>
</evidence>
<sequence length="211" mass="24293">MIDGQKLMQTITDELNRYLGLGYDQARTMPSEFYTSVELLALEKERLFRSQWICLGRSHQVFQPGDYFTTELIGEPLIVVRNSSNEINVLSNVCRHRGSILIEGSGNTTTFVCPYHAWSYNIDGKLRRAPLIESRADFDQTECRLPTFACETWGGFIYVNLDNTALPLIPQLGGLNELIKHYHMDDMVELHSEESIWETNWKCLTENFMEG</sequence>
<keyword evidence="3" id="KW-0560">Oxidoreductase</keyword>
<dbReference type="InterPro" id="IPR017941">
    <property type="entry name" value="Rieske_2Fe-2S"/>
</dbReference>
<keyword evidence="1" id="KW-0001">2Fe-2S</keyword>
<evidence type="ECO:0000256" key="3">
    <source>
        <dbReference type="ARBA" id="ARBA00023002"/>
    </source>
</evidence>
<evidence type="ECO:0000256" key="5">
    <source>
        <dbReference type="ARBA" id="ARBA00023014"/>
    </source>
</evidence>
<organism evidence="7">
    <name type="scientific">marine metagenome</name>
    <dbReference type="NCBI Taxonomy" id="408172"/>
    <lineage>
        <taxon>unclassified sequences</taxon>
        <taxon>metagenomes</taxon>
        <taxon>ecological metagenomes</taxon>
    </lineage>
</organism>
<protein>
    <recommendedName>
        <fullName evidence="6">Rieske domain-containing protein</fullName>
    </recommendedName>
</protein>
<dbReference type="SUPFAM" id="SSF55961">
    <property type="entry name" value="Bet v1-like"/>
    <property type="match status" value="1"/>
</dbReference>
<name>A0A382FKQ7_9ZZZZ</name>
<dbReference type="Pfam" id="PF00355">
    <property type="entry name" value="Rieske"/>
    <property type="match status" value="1"/>
</dbReference>
<dbReference type="PRINTS" id="PR00090">
    <property type="entry name" value="RNGDIOXGNASE"/>
</dbReference>